<evidence type="ECO:0000313" key="1">
    <source>
        <dbReference type="EMBL" id="LAA66633.1"/>
    </source>
</evidence>
<dbReference type="AlphaFoldDB" id="A0A2D4H3U2"/>
<organism evidence="1">
    <name type="scientific">Micrurus corallinus</name>
    <name type="common">Brazilian coral snake</name>
    <dbReference type="NCBI Taxonomy" id="54390"/>
    <lineage>
        <taxon>Eukaryota</taxon>
        <taxon>Metazoa</taxon>
        <taxon>Chordata</taxon>
        <taxon>Craniata</taxon>
        <taxon>Vertebrata</taxon>
        <taxon>Euteleostomi</taxon>
        <taxon>Lepidosauria</taxon>
        <taxon>Squamata</taxon>
        <taxon>Bifurcata</taxon>
        <taxon>Unidentata</taxon>
        <taxon>Episquamata</taxon>
        <taxon>Toxicofera</taxon>
        <taxon>Serpentes</taxon>
        <taxon>Colubroidea</taxon>
        <taxon>Elapidae</taxon>
        <taxon>Elapinae</taxon>
        <taxon>Micrurus</taxon>
    </lineage>
</organism>
<name>A0A2D4H3U2_MICCO</name>
<reference evidence="1" key="2">
    <citation type="submission" date="2017-11" db="EMBL/GenBank/DDBJ databases">
        <title>Coralsnake Venomics: Analyses of Venom Gland Transcriptomes and Proteomes of Six Brazilian Taxa.</title>
        <authorList>
            <person name="Aird S.D."/>
            <person name="Jorge da Silva N."/>
            <person name="Qiu L."/>
            <person name="Villar-Briones A."/>
            <person name="Aparecida-Saddi V."/>
            <person name="Campos-Telles M.P."/>
            <person name="Grau M."/>
            <person name="Mikheyev A.S."/>
        </authorList>
    </citation>
    <scope>NUCLEOTIDE SEQUENCE</scope>
    <source>
        <tissue evidence="1">Venom_gland</tissue>
    </source>
</reference>
<reference evidence="1" key="1">
    <citation type="submission" date="2017-07" db="EMBL/GenBank/DDBJ databases">
        <authorList>
            <person name="Mikheyev A."/>
            <person name="Grau M."/>
        </authorList>
    </citation>
    <scope>NUCLEOTIDE SEQUENCE</scope>
    <source>
        <tissue evidence="1">Venom_gland</tissue>
    </source>
</reference>
<proteinExistence type="predicted"/>
<accession>A0A2D4H3U2</accession>
<sequence length="118" mass="13057">MLGSGGQTASLSLSLPLPGQNPPCLGQAWGRHPLGQPPLPFPSLKRRFQTDHAGRLGFLSLPAILRFIYGWDGFSPEERATLFGEEEEEEAVLEWNADFSKMKRVGADPSFSKELFLQ</sequence>
<dbReference type="EMBL" id="IACJ01165274">
    <property type="protein sequence ID" value="LAA66633.1"/>
    <property type="molecule type" value="Transcribed_RNA"/>
</dbReference>
<protein>
    <submittedName>
        <fullName evidence="1">Uncharacterized protein</fullName>
    </submittedName>
</protein>